<dbReference type="Gene3D" id="3.40.50.1010">
    <property type="entry name" value="5'-nuclease"/>
    <property type="match status" value="1"/>
</dbReference>
<reference evidence="2 3" key="1">
    <citation type="journal article" date="2018" name="FEMS Microbiol. Ecol.">
        <title>Co-invading symbiotic mutualists of Medicago polymorpha retain high ancestral diversity and contain diverse accessory genomes.</title>
        <authorList>
            <person name="Porter S.S."/>
            <person name="Faber-Hammond J.J."/>
            <person name="Friesen M.L."/>
        </authorList>
    </citation>
    <scope>NUCLEOTIDE SEQUENCE [LARGE SCALE GENOMIC DNA]</scope>
    <source>
        <strain evidence="2 3">Str16</strain>
    </source>
</reference>
<keyword evidence="3" id="KW-1185">Reference proteome</keyword>
<evidence type="ECO:0000313" key="3">
    <source>
        <dbReference type="Proteomes" id="UP001190825"/>
    </source>
</evidence>
<dbReference type="InterPro" id="IPR047140">
    <property type="entry name" value="LabA"/>
</dbReference>
<dbReference type="PANTHER" id="PTHR35458">
    <property type="entry name" value="SLR0755 PROTEIN"/>
    <property type="match status" value="1"/>
</dbReference>
<sequence>MSREQQTFFLVDGSHYDRLRSVFETPLDLKKLAQFASGGSPTSQLNYYRDARDDNEAERLRSLFGWLEHNGFSVKGRTHKKSEPRERYGTNLVQIAVDALLLAEPGDHVIVVAADAKLVPMFEALREYDIKVTLVSTLNAPDTIAPPSVLVEVADTFVDLASLVADLTVEKSGSK</sequence>
<accession>A0ABX4TSK2</accession>
<dbReference type="RefSeq" id="WP_101779528.1">
    <property type="nucleotide sequence ID" value="NZ_NBUC01000016.1"/>
</dbReference>
<dbReference type="Pfam" id="PF01936">
    <property type="entry name" value="NYN"/>
    <property type="match status" value="1"/>
</dbReference>
<evidence type="ECO:0000259" key="1">
    <source>
        <dbReference type="Pfam" id="PF01936"/>
    </source>
</evidence>
<name>A0ABX4TSK2_9HYPH</name>
<gene>
    <name evidence="2" type="ORF">BMJ33_02540</name>
</gene>
<proteinExistence type="predicted"/>
<evidence type="ECO:0000313" key="2">
    <source>
        <dbReference type="EMBL" id="PLU08845.1"/>
    </source>
</evidence>
<dbReference type="InterPro" id="IPR021139">
    <property type="entry name" value="NYN"/>
</dbReference>
<dbReference type="Proteomes" id="UP001190825">
    <property type="component" value="Unassembled WGS sequence"/>
</dbReference>
<comment type="caution">
    <text evidence="2">The sequence shown here is derived from an EMBL/GenBank/DDBJ whole genome shotgun (WGS) entry which is preliminary data.</text>
</comment>
<feature type="domain" description="NYN" evidence="1">
    <location>
        <begin position="11"/>
        <end position="160"/>
    </location>
</feature>
<dbReference type="EMBL" id="NBUC01000016">
    <property type="protein sequence ID" value="PLU08845.1"/>
    <property type="molecule type" value="Genomic_DNA"/>
</dbReference>
<organism evidence="2 3">
    <name type="scientific">Sinorhizobium medicae</name>
    <dbReference type="NCBI Taxonomy" id="110321"/>
    <lineage>
        <taxon>Bacteria</taxon>
        <taxon>Pseudomonadati</taxon>
        <taxon>Pseudomonadota</taxon>
        <taxon>Alphaproteobacteria</taxon>
        <taxon>Hyphomicrobiales</taxon>
        <taxon>Rhizobiaceae</taxon>
        <taxon>Sinorhizobium/Ensifer group</taxon>
        <taxon>Sinorhizobium</taxon>
    </lineage>
</organism>
<dbReference type="PANTHER" id="PTHR35458:SF8">
    <property type="entry name" value="SLR0650 PROTEIN"/>
    <property type="match status" value="1"/>
</dbReference>
<protein>
    <submittedName>
        <fullName evidence="2">NYN domain-containing protein</fullName>
    </submittedName>
</protein>